<dbReference type="EMBL" id="JARVKM010000103">
    <property type="protein sequence ID" value="KAK9770030.1"/>
    <property type="molecule type" value="Genomic_DNA"/>
</dbReference>
<evidence type="ECO:0000313" key="1">
    <source>
        <dbReference type="EMBL" id="KAK9770030.1"/>
    </source>
</evidence>
<dbReference type="PANTHER" id="PTHR45458">
    <property type="entry name" value="SHORT-CHAIN DEHYDROGENASE/REDUCTASE SDR"/>
    <property type="match status" value="1"/>
</dbReference>
<dbReference type="PANTHER" id="PTHR45458:SF1">
    <property type="entry name" value="SHORT CHAIN DEHYDROGENASE"/>
    <property type="match status" value="1"/>
</dbReference>
<sequence>MSTYLITGTSRGLGLGLVQVLASLPPQEVKVVFAATRSKEPASDLSDVIEGSDGRIKHVQLIVNSTESIKAAAAEVEGALDGQGLDYLINNAAVRDSTWVTNIEDMDSLGGALDTNVTGTQETICAFLPLLRRGNQKKIVNLSSTLGAITTAQTDPSMVTVGYPAYKISKAGTHMVTALWSNRLKDEGFCVYIQSPGNLKTVLAGGESADLPVEVGAKEVIRVAHSAKPEETGRHRNIYVKGWEQGGGYGGRYDGEDLPW</sequence>
<accession>A0ABR2X8J4</accession>
<dbReference type="Gene3D" id="3.40.50.720">
    <property type="entry name" value="NAD(P)-binding Rossmann-like Domain"/>
    <property type="match status" value="1"/>
</dbReference>
<dbReference type="InterPro" id="IPR002347">
    <property type="entry name" value="SDR_fam"/>
</dbReference>
<evidence type="ECO:0000313" key="2">
    <source>
        <dbReference type="Proteomes" id="UP001465668"/>
    </source>
</evidence>
<gene>
    <name evidence="1" type="ORF">SCAR479_13289</name>
</gene>
<dbReference type="InterPro" id="IPR036291">
    <property type="entry name" value="NAD(P)-bd_dom_sf"/>
</dbReference>
<reference evidence="1 2" key="1">
    <citation type="submission" date="2024-02" db="EMBL/GenBank/DDBJ databases">
        <title>First draft genome assembly of two strains of Seiridium cardinale.</title>
        <authorList>
            <person name="Emiliani G."/>
            <person name="Scali E."/>
        </authorList>
    </citation>
    <scope>NUCLEOTIDE SEQUENCE [LARGE SCALE GENOMIC DNA]</scope>
    <source>
        <strain evidence="1 2">BM-138-000479</strain>
    </source>
</reference>
<dbReference type="PRINTS" id="PR00081">
    <property type="entry name" value="GDHRDH"/>
</dbReference>
<dbReference type="Proteomes" id="UP001465668">
    <property type="component" value="Unassembled WGS sequence"/>
</dbReference>
<proteinExistence type="predicted"/>
<dbReference type="InterPro" id="IPR052184">
    <property type="entry name" value="SDR_enzymes"/>
</dbReference>
<organism evidence="1 2">
    <name type="scientific">Seiridium cardinale</name>
    <dbReference type="NCBI Taxonomy" id="138064"/>
    <lineage>
        <taxon>Eukaryota</taxon>
        <taxon>Fungi</taxon>
        <taxon>Dikarya</taxon>
        <taxon>Ascomycota</taxon>
        <taxon>Pezizomycotina</taxon>
        <taxon>Sordariomycetes</taxon>
        <taxon>Xylariomycetidae</taxon>
        <taxon>Amphisphaeriales</taxon>
        <taxon>Sporocadaceae</taxon>
        <taxon>Seiridium</taxon>
    </lineage>
</organism>
<dbReference type="SUPFAM" id="SSF51735">
    <property type="entry name" value="NAD(P)-binding Rossmann-fold domains"/>
    <property type="match status" value="1"/>
</dbReference>
<comment type="caution">
    <text evidence="1">The sequence shown here is derived from an EMBL/GenBank/DDBJ whole genome shotgun (WGS) entry which is preliminary data.</text>
</comment>
<protein>
    <submittedName>
        <fullName evidence="1">Short chain oxidoreductase protein</fullName>
    </submittedName>
</protein>
<name>A0ABR2X8J4_9PEZI</name>
<dbReference type="Pfam" id="PF00106">
    <property type="entry name" value="adh_short"/>
    <property type="match status" value="1"/>
</dbReference>
<keyword evidence="2" id="KW-1185">Reference proteome</keyword>